<comment type="caution">
    <text evidence="6">The sequence shown here is derived from an EMBL/GenBank/DDBJ whole genome shotgun (WGS) entry which is preliminary data.</text>
</comment>
<sequence>MKRKPEKLLALLLTMVILFIYQSVPVAAAAEKPAESKTAEYSISIACSSTEYTTIGTNAVMNFNYAAQLAFKNYVESASEGKIAVNIYTNSSLGNASEILLQCMQGVIECSTAGDSDLSNYYPNIQVFTIPYAFENRAEFYEFLDGAYSQNMFDEIAKSTGVKIIAAFDNGGFRNFSNNIHQIHTADDLKGLKIRCMQSASYITTLETLGAVPTGLAFSELYSALQTGVVDGQENSPLVMLDNSIYEQQKYYTLDGHSISPAFIIVNEKWLRSLPDDLQQVVLDGGKIAQTAARGTIASTEGMALNFLNEKGVEIYTPTQEERETFKVAQQPVMEWLGSEIGDKAVSEFMDALIEIEPADTQTVGTSVNVSGDRTNVVPYIVMIVLLVLALAVVLIKLKRTIKKYETNGII</sequence>
<gene>
    <name evidence="6" type="ORF">WMO62_06630</name>
</gene>
<comment type="subcellular location">
    <subcellularLocation>
        <location evidence="1">Cell envelope</location>
    </subcellularLocation>
</comment>
<evidence type="ECO:0000256" key="3">
    <source>
        <dbReference type="ARBA" id="ARBA00022448"/>
    </source>
</evidence>
<dbReference type="RefSeq" id="WP_349144212.1">
    <property type="nucleotide sequence ID" value="NZ_JBBMFC010000009.1"/>
</dbReference>
<keyword evidence="7" id="KW-1185">Reference proteome</keyword>
<dbReference type="EMBL" id="JBBMFC010000009">
    <property type="protein sequence ID" value="MEQ2578520.1"/>
    <property type="molecule type" value="Genomic_DNA"/>
</dbReference>
<accession>A0ABV1I005</accession>
<protein>
    <submittedName>
        <fullName evidence="6">DctP family TRAP transporter solute-binding subunit</fullName>
    </submittedName>
</protein>
<proteinExistence type="inferred from homology"/>
<evidence type="ECO:0000256" key="2">
    <source>
        <dbReference type="ARBA" id="ARBA00009023"/>
    </source>
</evidence>
<comment type="similarity">
    <text evidence="2">Belongs to the bacterial solute-binding protein 7 family.</text>
</comment>
<evidence type="ECO:0000313" key="7">
    <source>
        <dbReference type="Proteomes" id="UP001470288"/>
    </source>
</evidence>
<keyword evidence="5" id="KW-1133">Transmembrane helix</keyword>
<organism evidence="6 7">
    <name type="scientific">Hominiventricola aquisgranensis</name>
    <dbReference type="NCBI Taxonomy" id="3133164"/>
    <lineage>
        <taxon>Bacteria</taxon>
        <taxon>Bacillati</taxon>
        <taxon>Bacillota</taxon>
        <taxon>Clostridia</taxon>
        <taxon>Lachnospirales</taxon>
        <taxon>Lachnospiraceae</taxon>
        <taxon>Hominiventricola</taxon>
    </lineage>
</organism>
<dbReference type="InterPro" id="IPR018389">
    <property type="entry name" value="DctP_fam"/>
</dbReference>
<name>A0ABV1I005_9FIRM</name>
<evidence type="ECO:0000313" key="6">
    <source>
        <dbReference type="EMBL" id="MEQ2578520.1"/>
    </source>
</evidence>
<dbReference type="Gene3D" id="3.40.190.170">
    <property type="entry name" value="Bacterial extracellular solute-binding protein, family 7"/>
    <property type="match status" value="1"/>
</dbReference>
<dbReference type="NCBIfam" id="TIGR00787">
    <property type="entry name" value="dctP"/>
    <property type="match status" value="1"/>
</dbReference>
<keyword evidence="5" id="KW-0472">Membrane</keyword>
<dbReference type="InterPro" id="IPR004682">
    <property type="entry name" value="TRAP_DctP"/>
</dbReference>
<dbReference type="Pfam" id="PF03480">
    <property type="entry name" value="DctP"/>
    <property type="match status" value="1"/>
</dbReference>
<keyword evidence="5" id="KW-0812">Transmembrane</keyword>
<reference evidence="6 7" key="1">
    <citation type="submission" date="2024-03" db="EMBL/GenBank/DDBJ databases">
        <title>Human intestinal bacterial collection.</title>
        <authorList>
            <person name="Pauvert C."/>
            <person name="Hitch T.C.A."/>
            <person name="Clavel T."/>
        </authorList>
    </citation>
    <scope>NUCLEOTIDE SEQUENCE [LARGE SCALE GENOMIC DNA]</scope>
    <source>
        <strain evidence="6 7">CLA-AA-H78B</strain>
    </source>
</reference>
<dbReference type="PANTHER" id="PTHR33376:SF4">
    <property type="entry name" value="SIALIC ACID-BINDING PERIPLASMIC PROTEIN SIAP"/>
    <property type="match status" value="1"/>
</dbReference>
<dbReference type="InterPro" id="IPR038404">
    <property type="entry name" value="TRAP_DctP_sf"/>
</dbReference>
<keyword evidence="3" id="KW-0813">Transport</keyword>
<feature type="transmembrane region" description="Helical" evidence="5">
    <location>
        <begin position="377"/>
        <end position="396"/>
    </location>
</feature>
<evidence type="ECO:0000256" key="4">
    <source>
        <dbReference type="ARBA" id="ARBA00022729"/>
    </source>
</evidence>
<keyword evidence="4" id="KW-0732">Signal</keyword>
<evidence type="ECO:0000256" key="1">
    <source>
        <dbReference type="ARBA" id="ARBA00004196"/>
    </source>
</evidence>
<dbReference type="PANTHER" id="PTHR33376">
    <property type="match status" value="1"/>
</dbReference>
<evidence type="ECO:0000256" key="5">
    <source>
        <dbReference type="SAM" id="Phobius"/>
    </source>
</evidence>
<dbReference type="Proteomes" id="UP001470288">
    <property type="component" value="Unassembled WGS sequence"/>
</dbReference>
<dbReference type="NCBIfam" id="NF037995">
    <property type="entry name" value="TRAP_S1"/>
    <property type="match status" value="1"/>
</dbReference>